<keyword evidence="1" id="KW-0677">Repeat</keyword>
<accession>A0A0D3FK65</accession>
<dbReference type="HOGENOM" id="CLU_002706_15_10_1"/>
<feature type="repeat" description="PPR" evidence="3">
    <location>
        <begin position="404"/>
        <end position="438"/>
    </location>
</feature>
<dbReference type="AlphaFoldDB" id="A0A0D3FK65"/>
<dbReference type="PANTHER" id="PTHR47926">
    <property type="entry name" value="PENTATRICOPEPTIDE REPEAT-CONTAINING PROTEIN"/>
    <property type="match status" value="1"/>
</dbReference>
<evidence type="ECO:0000313" key="4">
    <source>
        <dbReference type="EnsemblPlants" id="OBART03G22480.1"/>
    </source>
</evidence>
<evidence type="ECO:0008006" key="6">
    <source>
        <dbReference type="Google" id="ProtNLM"/>
    </source>
</evidence>
<reference evidence="4" key="1">
    <citation type="journal article" date="2009" name="Rice">
        <title>De Novo Next Generation Sequencing of Plant Genomes.</title>
        <authorList>
            <person name="Rounsley S."/>
            <person name="Marri P.R."/>
            <person name="Yu Y."/>
            <person name="He R."/>
            <person name="Sisneros N."/>
            <person name="Goicoechea J.L."/>
            <person name="Lee S.J."/>
            <person name="Angelova A."/>
            <person name="Kudrna D."/>
            <person name="Luo M."/>
            <person name="Affourtit J."/>
            <person name="Desany B."/>
            <person name="Knight J."/>
            <person name="Niazi F."/>
            <person name="Egholm M."/>
            <person name="Wing R.A."/>
        </authorList>
    </citation>
    <scope>NUCLEOTIDE SEQUENCE [LARGE SCALE GENOMIC DNA]</scope>
    <source>
        <strain evidence="4">cv. IRGC 105608</strain>
    </source>
</reference>
<dbReference type="Gene3D" id="1.25.40.10">
    <property type="entry name" value="Tetratricopeptide repeat domain"/>
    <property type="match status" value="5"/>
</dbReference>
<name>A0A0D3FK65_9ORYZ</name>
<dbReference type="Pfam" id="PF13041">
    <property type="entry name" value="PPR_2"/>
    <property type="match status" value="2"/>
</dbReference>
<evidence type="ECO:0000256" key="2">
    <source>
        <dbReference type="ARBA" id="ARBA00022946"/>
    </source>
</evidence>
<dbReference type="GO" id="GO:0003723">
    <property type="term" value="F:RNA binding"/>
    <property type="evidence" value="ECO:0007669"/>
    <property type="project" value="InterPro"/>
</dbReference>
<dbReference type="FunFam" id="1.25.40.10:FF:000442">
    <property type="entry name" value="Pentatricopeptide repeat-containing protein At3g49710"/>
    <property type="match status" value="1"/>
</dbReference>
<feature type="repeat" description="PPR" evidence="3">
    <location>
        <begin position="103"/>
        <end position="137"/>
    </location>
</feature>
<protein>
    <recommendedName>
        <fullName evidence="6">Pentatricopeptide repeat-containing protein</fullName>
    </recommendedName>
</protein>
<sequence>MPPPPVPTISTLSALLAGCASLSTAAALHAHLLKSSRLFRPVFLANCLAAAYCRLGAAPSAVAVLRHAPEPNIFSRNILLGAMLKSHDLLSAHRLFDEMPDRDAVAYNSMMSGYIDGGRNIEALSLVWTMLEAGVRPSGFTFSIILSAVRVARHGVQVHAAAVRHCFAHQNSVVGNALINMYRRVGLLEYAVQVFWSMNGHDIVSWNSVMSVYRDDGQRRQVFECFRMIRSHGLFFDECSLSTVLSACIDAEDSSKGDQLLTHCVKMGLLRNSLICSAVIGLLCASDRLADAVYLFKGMATWDSETCNAMISGYARSGLMEQALGLFTMALQNGILPTGFTFASVLRWSSCFGLVEQGTQIHALIFKLGLEDDLIIATALVDVYCKLASLKHAKKIFSRVSFKDLVLWNTMIIGLSHNGRGKEALQVFRQMLKCNIQPDRITLSGVLSACSFEGLVNEGIKMVSLFEDKYHIVPGVEHYTCVVDMLSRAGMLGEAVDFVESKLQKCIVAALSNVLEASLIKRDFRMAELIAEKMTKLKPRSSLPYVVLAQSYGARCKWESMARMWRSMEDQGSKEVQECSWICTKNRIHVFTSEQILHHGKEATYAVLDLLFWDMMEHRYAPCCFEFISQEEPNNKETSACHHELFCDYSP</sequence>
<dbReference type="EnsemblPlants" id="OBART03G22480.1">
    <property type="protein sequence ID" value="OBART03G22480.1"/>
    <property type="gene ID" value="OBART03G22480"/>
</dbReference>
<dbReference type="Gramene" id="OBART03G22480.1">
    <property type="protein sequence ID" value="OBART03G22480.1"/>
    <property type="gene ID" value="OBART03G22480"/>
</dbReference>
<keyword evidence="2" id="KW-0809">Transit peptide</keyword>
<dbReference type="PANTHER" id="PTHR47926:SF479">
    <property type="entry name" value="PENTACOTRIPEPTIDE-REPEAT REGION OF PRORP DOMAIN-CONTAINING PROTEIN"/>
    <property type="match status" value="1"/>
</dbReference>
<dbReference type="GO" id="GO:0009451">
    <property type="term" value="P:RNA modification"/>
    <property type="evidence" value="ECO:0007669"/>
    <property type="project" value="InterPro"/>
</dbReference>
<feature type="repeat" description="PPR" evidence="3">
    <location>
        <begin position="303"/>
        <end position="337"/>
    </location>
</feature>
<dbReference type="NCBIfam" id="TIGR00756">
    <property type="entry name" value="PPR"/>
    <property type="match status" value="2"/>
</dbReference>
<evidence type="ECO:0000256" key="3">
    <source>
        <dbReference type="PROSITE-ProRule" id="PRU00708"/>
    </source>
</evidence>
<dbReference type="PaxDb" id="65489-OBART03G22480.1"/>
<dbReference type="InterPro" id="IPR002885">
    <property type="entry name" value="PPR_rpt"/>
</dbReference>
<dbReference type="eggNOG" id="KOG4197">
    <property type="taxonomic scope" value="Eukaryota"/>
</dbReference>
<evidence type="ECO:0000256" key="1">
    <source>
        <dbReference type="ARBA" id="ARBA00022737"/>
    </source>
</evidence>
<dbReference type="FunFam" id="1.25.40.10:FF:002123">
    <property type="entry name" value="Tetratricopeptide repeat (TPR)-like superfamily protein"/>
    <property type="match status" value="1"/>
</dbReference>
<dbReference type="Proteomes" id="UP000026960">
    <property type="component" value="Chromosome 3"/>
</dbReference>
<dbReference type="STRING" id="65489.A0A0D3FK65"/>
<proteinExistence type="predicted"/>
<organism evidence="4">
    <name type="scientific">Oryza barthii</name>
    <dbReference type="NCBI Taxonomy" id="65489"/>
    <lineage>
        <taxon>Eukaryota</taxon>
        <taxon>Viridiplantae</taxon>
        <taxon>Streptophyta</taxon>
        <taxon>Embryophyta</taxon>
        <taxon>Tracheophyta</taxon>
        <taxon>Spermatophyta</taxon>
        <taxon>Magnoliopsida</taxon>
        <taxon>Liliopsida</taxon>
        <taxon>Poales</taxon>
        <taxon>Poaceae</taxon>
        <taxon>BOP clade</taxon>
        <taxon>Oryzoideae</taxon>
        <taxon>Oryzeae</taxon>
        <taxon>Oryzinae</taxon>
        <taxon>Oryza</taxon>
    </lineage>
</organism>
<reference evidence="4" key="2">
    <citation type="submission" date="2015-03" db="UniProtKB">
        <authorList>
            <consortium name="EnsemblPlants"/>
        </authorList>
    </citation>
    <scope>IDENTIFICATION</scope>
</reference>
<keyword evidence="5" id="KW-1185">Reference proteome</keyword>
<dbReference type="FunFam" id="1.25.40.10:FF:000518">
    <property type="entry name" value="Pentatricopeptide repeat-containing protein"/>
    <property type="match status" value="1"/>
</dbReference>
<evidence type="ECO:0000313" key="5">
    <source>
        <dbReference type="Proteomes" id="UP000026960"/>
    </source>
</evidence>
<dbReference type="InterPro" id="IPR011990">
    <property type="entry name" value="TPR-like_helical_dom_sf"/>
</dbReference>
<dbReference type="InterPro" id="IPR046960">
    <property type="entry name" value="PPR_At4g14850-like_plant"/>
</dbReference>
<dbReference type="Pfam" id="PF01535">
    <property type="entry name" value="PPR"/>
    <property type="match status" value="5"/>
</dbReference>
<dbReference type="PROSITE" id="PS51375">
    <property type="entry name" value="PPR"/>
    <property type="match status" value="3"/>
</dbReference>